<organism evidence="7">
    <name type="scientific">Cladocopium goreaui</name>
    <dbReference type="NCBI Taxonomy" id="2562237"/>
    <lineage>
        <taxon>Eukaryota</taxon>
        <taxon>Sar</taxon>
        <taxon>Alveolata</taxon>
        <taxon>Dinophyceae</taxon>
        <taxon>Suessiales</taxon>
        <taxon>Symbiodiniaceae</taxon>
        <taxon>Cladocopium</taxon>
    </lineage>
</organism>
<evidence type="ECO:0000313" key="9">
    <source>
        <dbReference type="EMBL" id="CAL4794992.1"/>
    </source>
</evidence>
<proteinExistence type="inferred from homology"/>
<evidence type="ECO:0000259" key="5">
    <source>
        <dbReference type="SMART" id="SM00228"/>
    </source>
</evidence>
<dbReference type="PANTHER" id="PTHR32060">
    <property type="entry name" value="TAIL-SPECIFIC PROTEASE"/>
    <property type="match status" value="1"/>
</dbReference>
<dbReference type="CDD" id="cd07560">
    <property type="entry name" value="Peptidase_S41_CPP"/>
    <property type="match status" value="1"/>
</dbReference>
<dbReference type="Pfam" id="PF17820">
    <property type="entry name" value="PDZ_6"/>
    <property type="match status" value="1"/>
</dbReference>
<evidence type="ECO:0000259" key="6">
    <source>
        <dbReference type="SMART" id="SM00245"/>
    </source>
</evidence>
<accession>A0A9P1DDQ3</accession>
<dbReference type="OrthoDB" id="43580at2759"/>
<dbReference type="GO" id="GO:0008236">
    <property type="term" value="F:serine-type peptidase activity"/>
    <property type="evidence" value="ECO:0007669"/>
    <property type="project" value="UniProtKB-KW"/>
</dbReference>
<dbReference type="Gene3D" id="3.90.226.10">
    <property type="entry name" value="2-enoyl-CoA Hydratase, Chain A, domain 1"/>
    <property type="match status" value="1"/>
</dbReference>
<comment type="caution">
    <text evidence="7">The sequence shown here is derived from an EMBL/GenBank/DDBJ whole genome shotgun (WGS) entry which is preliminary data.</text>
</comment>
<dbReference type="InterPro" id="IPR001478">
    <property type="entry name" value="PDZ"/>
</dbReference>
<dbReference type="InterPro" id="IPR041489">
    <property type="entry name" value="PDZ_6"/>
</dbReference>
<comment type="similarity">
    <text evidence="1">Belongs to the peptidase S41A family.</text>
</comment>
<evidence type="ECO:0000256" key="1">
    <source>
        <dbReference type="ARBA" id="ARBA00009179"/>
    </source>
</evidence>
<dbReference type="SMART" id="SM00245">
    <property type="entry name" value="TSPc"/>
    <property type="match status" value="1"/>
</dbReference>
<dbReference type="Proteomes" id="UP001152797">
    <property type="component" value="Unassembled WGS sequence"/>
</dbReference>
<dbReference type="InterPro" id="IPR028204">
    <property type="entry name" value="Tricorn_C1"/>
</dbReference>
<dbReference type="SUPFAM" id="SSF52096">
    <property type="entry name" value="ClpP/crotonase"/>
    <property type="match status" value="1"/>
</dbReference>
<dbReference type="SMART" id="SM00228">
    <property type="entry name" value="PDZ"/>
    <property type="match status" value="1"/>
</dbReference>
<evidence type="ECO:0000313" key="8">
    <source>
        <dbReference type="EMBL" id="CAL1161055.1"/>
    </source>
</evidence>
<evidence type="ECO:0000256" key="4">
    <source>
        <dbReference type="ARBA" id="ARBA00022825"/>
    </source>
</evidence>
<dbReference type="InterPro" id="IPR036034">
    <property type="entry name" value="PDZ_sf"/>
</dbReference>
<feature type="domain" description="PDZ" evidence="5">
    <location>
        <begin position="175"/>
        <end position="250"/>
    </location>
</feature>
<dbReference type="EMBL" id="CAMXCT030004104">
    <property type="protein sequence ID" value="CAL4794992.1"/>
    <property type="molecule type" value="Genomic_DNA"/>
</dbReference>
<keyword evidence="4" id="KW-0720">Serine protease</keyword>
<reference evidence="8" key="2">
    <citation type="submission" date="2024-04" db="EMBL/GenBank/DDBJ databases">
        <authorList>
            <person name="Chen Y."/>
            <person name="Shah S."/>
            <person name="Dougan E. K."/>
            <person name="Thang M."/>
            <person name="Chan C."/>
        </authorList>
    </citation>
    <scope>NUCLEOTIDE SEQUENCE [LARGE SCALE GENOMIC DNA]</scope>
</reference>
<dbReference type="InterPro" id="IPR029045">
    <property type="entry name" value="ClpP/crotonase-like_dom_sf"/>
</dbReference>
<dbReference type="GO" id="GO:0004175">
    <property type="term" value="F:endopeptidase activity"/>
    <property type="evidence" value="ECO:0007669"/>
    <property type="project" value="TreeGrafter"/>
</dbReference>
<dbReference type="InterPro" id="IPR005151">
    <property type="entry name" value="Tail-specific_protease"/>
</dbReference>
<evidence type="ECO:0000313" key="10">
    <source>
        <dbReference type="Proteomes" id="UP001152797"/>
    </source>
</evidence>
<dbReference type="EMBL" id="CAMXCT020004104">
    <property type="protein sequence ID" value="CAL1161055.1"/>
    <property type="molecule type" value="Genomic_DNA"/>
</dbReference>
<dbReference type="AlphaFoldDB" id="A0A9P1DDQ3"/>
<reference evidence="7" key="1">
    <citation type="submission" date="2022-10" db="EMBL/GenBank/DDBJ databases">
        <authorList>
            <person name="Chen Y."/>
            <person name="Dougan E. K."/>
            <person name="Chan C."/>
            <person name="Rhodes N."/>
            <person name="Thang M."/>
        </authorList>
    </citation>
    <scope>NUCLEOTIDE SEQUENCE</scope>
</reference>
<feature type="non-terminal residue" evidence="7">
    <location>
        <position position="1"/>
    </location>
</feature>
<sequence length="420" mass="45509">MALSCRLRRFLLPWFVIFMFFDLECFVQGFPSFLRSTRGSFLRGSTTLAAKFEKTTCDDLVSWSVELLSKVQVVVLALMVGMSLFVPAVPAAPAAPASQEENRQTVEAAWGFVRRNFYDQSFNHQDWSALHQTYLQRVDSGERAENIVRDMVTSLGDRYSRVIDAQTFEQLMAFDPLGVGLVLARNDQKEVIISSPPFAGSSAAKAGLQQGDLVDAVDDMNFNQLSLLAVADRVAQRDPASVVLTLRSGAERVRQVTLERLRQAKPQNQVDSGVVTNSLGHKVGFMRLRSFGARSALEISDALPKLRKEGAEEFVIDLRGNGGGSFPAALEAAELFLPKGTVAAQVKLPSVENEKPIRVGEGDSVATTATEPLAVLVDAGSASASEVLAVALRGNCRAPLIGTRTYGKAAVQGVFGLPNK</sequence>
<dbReference type="SUPFAM" id="SSF50156">
    <property type="entry name" value="PDZ domain-like"/>
    <property type="match status" value="1"/>
</dbReference>
<name>A0A9P1DDQ3_9DINO</name>
<dbReference type="Pfam" id="PF03572">
    <property type="entry name" value="Peptidase_S41"/>
    <property type="match status" value="1"/>
</dbReference>
<keyword evidence="2" id="KW-0645">Protease</keyword>
<protein>
    <submittedName>
        <fullName evidence="9">Carboxyl-terminal-processing peptidase 2, chloroplastic</fullName>
    </submittedName>
</protein>
<feature type="domain" description="Tail specific protease" evidence="6">
    <location>
        <begin position="254"/>
        <end position="420"/>
    </location>
</feature>
<evidence type="ECO:0000313" key="7">
    <source>
        <dbReference type="EMBL" id="CAI4007680.1"/>
    </source>
</evidence>
<gene>
    <name evidence="7" type="ORF">C1SCF055_LOCUS33217</name>
</gene>
<keyword evidence="3" id="KW-0378">Hydrolase</keyword>
<dbReference type="Gene3D" id="3.30.750.44">
    <property type="match status" value="1"/>
</dbReference>
<dbReference type="InterPro" id="IPR004447">
    <property type="entry name" value="Peptidase_S41A"/>
</dbReference>
<dbReference type="PANTHER" id="PTHR32060:SF22">
    <property type="entry name" value="CARBOXYL-TERMINAL-PROCESSING PEPTIDASE 3, CHLOROPLASTIC"/>
    <property type="match status" value="1"/>
</dbReference>
<evidence type="ECO:0000256" key="3">
    <source>
        <dbReference type="ARBA" id="ARBA00022801"/>
    </source>
</evidence>
<dbReference type="Gene3D" id="2.30.42.10">
    <property type="match status" value="1"/>
</dbReference>
<evidence type="ECO:0000256" key="2">
    <source>
        <dbReference type="ARBA" id="ARBA00022670"/>
    </source>
</evidence>
<dbReference type="Pfam" id="PF14684">
    <property type="entry name" value="Tricorn_C1"/>
    <property type="match status" value="1"/>
</dbReference>
<keyword evidence="10" id="KW-1185">Reference proteome</keyword>
<dbReference type="GO" id="GO:0006508">
    <property type="term" value="P:proteolysis"/>
    <property type="evidence" value="ECO:0007669"/>
    <property type="project" value="UniProtKB-KW"/>
</dbReference>
<dbReference type="EMBL" id="CAMXCT010004104">
    <property type="protein sequence ID" value="CAI4007680.1"/>
    <property type="molecule type" value="Genomic_DNA"/>
</dbReference>